<organism evidence="2 3">
    <name type="scientific">Pseudoalteromonas gelatinilytica</name>
    <dbReference type="NCBI Taxonomy" id="1703256"/>
    <lineage>
        <taxon>Bacteria</taxon>
        <taxon>Pseudomonadati</taxon>
        <taxon>Pseudomonadota</taxon>
        <taxon>Gammaproteobacteria</taxon>
        <taxon>Alteromonadales</taxon>
        <taxon>Pseudoalteromonadaceae</taxon>
        <taxon>Pseudoalteromonas</taxon>
    </lineage>
</organism>
<evidence type="ECO:0000313" key="2">
    <source>
        <dbReference type="EMBL" id="RJF35768.1"/>
    </source>
</evidence>
<accession>A0A3A3EL60</accession>
<protein>
    <recommendedName>
        <fullName evidence="1">TnsA endonuclease N-terminal domain-containing protein</fullName>
    </recommendedName>
</protein>
<feature type="domain" description="TnsA endonuclease N-terminal" evidence="1">
    <location>
        <begin position="61"/>
        <end position="136"/>
    </location>
</feature>
<dbReference type="Pfam" id="PF08722">
    <property type="entry name" value="Tn7_TnsA-like_N"/>
    <property type="match status" value="1"/>
</dbReference>
<dbReference type="EMBL" id="QYSE01000002">
    <property type="protein sequence ID" value="RJF35768.1"/>
    <property type="molecule type" value="Genomic_DNA"/>
</dbReference>
<dbReference type="Gene3D" id="3.40.91.30">
    <property type="match status" value="1"/>
</dbReference>
<evidence type="ECO:0000313" key="3">
    <source>
        <dbReference type="Proteomes" id="UP000265938"/>
    </source>
</evidence>
<sequence length="232" mass="27017">MNEHSNHSNIDSVYNKESMRRRLERFSRFNISGLCPTLKDTQPHFFESFNESHFALMFEFDQTIKSVRTQPFSISYTDDKKKRLYTPDFSLTYCNKSICVVEVKHSKAIDEKTKRTHFLIEKALAKLGFKFSVLTEEDLPSRRALSNMKMILRNALSMKVVNDEHVNTLLDVLPSELTLQKAHAICDALNLNRNLICHFILKDYVKIGFSRDICSESILINNFMVMCDGRFN</sequence>
<dbReference type="Proteomes" id="UP000265938">
    <property type="component" value="Unassembled WGS sequence"/>
</dbReference>
<proteinExistence type="predicted"/>
<dbReference type="AlphaFoldDB" id="A0A3A3EL60"/>
<dbReference type="RefSeq" id="WP_119853208.1">
    <property type="nucleotide sequence ID" value="NZ_QYSE01000002.1"/>
</dbReference>
<reference evidence="2 3" key="1">
    <citation type="submission" date="2018-09" db="EMBL/GenBank/DDBJ databases">
        <title>Identification of marine bacteria producing industrial enzymes.</title>
        <authorList>
            <person name="Cheng T.H."/>
            <person name="Saidin J."/>
            <person name="Muhd D.D."/>
            <person name="Isa M.N.M."/>
            <person name="Bakar M.F.A."/>
            <person name="Ismail N."/>
        </authorList>
    </citation>
    <scope>NUCLEOTIDE SEQUENCE [LARGE SCALE GENOMIC DNA]</scope>
    <source>
        <strain evidence="2 3">MNAD 1.6</strain>
    </source>
</reference>
<comment type="caution">
    <text evidence="2">The sequence shown here is derived from an EMBL/GenBank/DDBJ whole genome shotgun (WGS) entry which is preliminary data.</text>
</comment>
<gene>
    <name evidence="2" type="ORF">D4741_12425</name>
</gene>
<dbReference type="InterPro" id="IPR014833">
    <property type="entry name" value="TnsA_N"/>
</dbReference>
<name>A0A3A3EL60_9GAMM</name>
<evidence type="ECO:0000259" key="1">
    <source>
        <dbReference type="Pfam" id="PF08722"/>
    </source>
</evidence>